<dbReference type="Proteomes" id="UP001175228">
    <property type="component" value="Unassembled WGS sequence"/>
</dbReference>
<dbReference type="InterPro" id="IPR045055">
    <property type="entry name" value="DNA2/NAM7-like"/>
</dbReference>
<dbReference type="InterPro" id="IPR047187">
    <property type="entry name" value="SF1_C_Upf1"/>
</dbReference>
<evidence type="ECO:0000256" key="2">
    <source>
        <dbReference type="SAM" id="SignalP"/>
    </source>
</evidence>
<reference evidence="5" key="1">
    <citation type="submission" date="2023-06" db="EMBL/GenBank/DDBJ databases">
        <authorList>
            <consortium name="Lawrence Berkeley National Laboratory"/>
            <person name="Ahrendt S."/>
            <person name="Sahu N."/>
            <person name="Indic B."/>
            <person name="Wong-Bajracharya J."/>
            <person name="Merenyi Z."/>
            <person name="Ke H.-M."/>
            <person name="Monk M."/>
            <person name="Kocsube S."/>
            <person name="Drula E."/>
            <person name="Lipzen A."/>
            <person name="Balint B."/>
            <person name="Henrissat B."/>
            <person name="Andreopoulos B."/>
            <person name="Martin F.M."/>
            <person name="Harder C.B."/>
            <person name="Rigling D."/>
            <person name="Ford K.L."/>
            <person name="Foster G.D."/>
            <person name="Pangilinan J."/>
            <person name="Papanicolaou A."/>
            <person name="Barry K."/>
            <person name="LaButti K."/>
            <person name="Viragh M."/>
            <person name="Koriabine M."/>
            <person name="Yan M."/>
            <person name="Riley R."/>
            <person name="Champramary S."/>
            <person name="Plett K.L."/>
            <person name="Tsai I.J."/>
            <person name="Slot J."/>
            <person name="Sipos G."/>
            <person name="Plett J."/>
            <person name="Nagy L.G."/>
            <person name="Grigoriev I.V."/>
        </authorList>
    </citation>
    <scope>NUCLEOTIDE SEQUENCE</scope>
    <source>
        <strain evidence="5">HWK02</strain>
    </source>
</reference>
<evidence type="ECO:0000256" key="1">
    <source>
        <dbReference type="SAM" id="Coils"/>
    </source>
</evidence>
<dbReference type="Gene3D" id="3.20.20.80">
    <property type="entry name" value="Glycosidases"/>
    <property type="match status" value="1"/>
</dbReference>
<dbReference type="PRINTS" id="PR00131">
    <property type="entry name" value="GLHYDRLASE1"/>
</dbReference>
<accession>A0AA39UG54</accession>
<feature type="coiled-coil region" evidence="1">
    <location>
        <begin position="1574"/>
        <end position="1605"/>
    </location>
</feature>
<keyword evidence="2" id="KW-0732">Signal</keyword>
<dbReference type="InterPro" id="IPR001360">
    <property type="entry name" value="Glyco_hydro_1"/>
</dbReference>
<dbReference type="GO" id="GO:0031380">
    <property type="term" value="C:nuclear RNA-directed RNA polymerase complex"/>
    <property type="evidence" value="ECO:0007669"/>
    <property type="project" value="TreeGrafter"/>
</dbReference>
<organism evidence="5 6">
    <name type="scientific">Armillaria luteobubalina</name>
    <dbReference type="NCBI Taxonomy" id="153913"/>
    <lineage>
        <taxon>Eukaryota</taxon>
        <taxon>Fungi</taxon>
        <taxon>Dikarya</taxon>
        <taxon>Basidiomycota</taxon>
        <taxon>Agaricomycotina</taxon>
        <taxon>Agaricomycetes</taxon>
        <taxon>Agaricomycetidae</taxon>
        <taxon>Agaricales</taxon>
        <taxon>Marasmiineae</taxon>
        <taxon>Physalacriaceae</taxon>
        <taxon>Armillaria</taxon>
    </lineage>
</organism>
<feature type="signal peptide" evidence="2">
    <location>
        <begin position="1"/>
        <end position="17"/>
    </location>
</feature>
<dbReference type="InterPro" id="IPR017853">
    <property type="entry name" value="GH"/>
</dbReference>
<keyword evidence="6" id="KW-1185">Reference proteome</keyword>
<dbReference type="CDD" id="cd18808">
    <property type="entry name" value="SF1_C_Upf1"/>
    <property type="match status" value="1"/>
</dbReference>
<feature type="domain" description="DNA2/NAM7 helicase helicase" evidence="3">
    <location>
        <begin position="1279"/>
        <end position="1672"/>
    </location>
</feature>
<dbReference type="SUPFAM" id="SSF52540">
    <property type="entry name" value="P-loop containing nucleoside triphosphate hydrolases"/>
    <property type="match status" value="1"/>
</dbReference>
<keyword evidence="1" id="KW-0175">Coiled coil</keyword>
<dbReference type="GO" id="GO:0004386">
    <property type="term" value="F:helicase activity"/>
    <property type="evidence" value="ECO:0007669"/>
    <property type="project" value="InterPro"/>
</dbReference>
<evidence type="ECO:0000313" key="5">
    <source>
        <dbReference type="EMBL" id="KAK0488007.1"/>
    </source>
</evidence>
<dbReference type="Pfam" id="PF00232">
    <property type="entry name" value="Glyco_hydro_1"/>
    <property type="match status" value="1"/>
</dbReference>
<dbReference type="Pfam" id="PF13086">
    <property type="entry name" value="AAA_11"/>
    <property type="match status" value="1"/>
</dbReference>
<dbReference type="PANTHER" id="PTHR10887:SF341">
    <property type="entry name" value="NFX1-TYPE ZINC FINGER-CONTAINING PROTEIN 1"/>
    <property type="match status" value="1"/>
</dbReference>
<feature type="domain" description="DNA2/NAM7 helicase-like C-terminal" evidence="4">
    <location>
        <begin position="1691"/>
        <end position="1909"/>
    </location>
</feature>
<protein>
    <submittedName>
        <fullName evidence="5">Uncharacterized protein</fullName>
    </submittedName>
</protein>
<gene>
    <name evidence="5" type="ORF">EDD18DRAFT_1359953</name>
</gene>
<dbReference type="SUPFAM" id="SSF51445">
    <property type="entry name" value="(Trans)glycosidases"/>
    <property type="match status" value="1"/>
</dbReference>
<dbReference type="InterPro" id="IPR041677">
    <property type="entry name" value="DNA2/NAM7_AAA_11"/>
</dbReference>
<dbReference type="InterPro" id="IPR027417">
    <property type="entry name" value="P-loop_NTPase"/>
</dbReference>
<dbReference type="Gene3D" id="3.40.50.300">
    <property type="entry name" value="P-loop containing nucleotide triphosphate hydrolases"/>
    <property type="match status" value="3"/>
</dbReference>
<dbReference type="Pfam" id="PF13087">
    <property type="entry name" value="AAA_12"/>
    <property type="match status" value="1"/>
</dbReference>
<sequence length="1965" mass="221150">MFGQILLLCALTNRWNGISVALAASTTIGSSGTSTAISTLGPTSIPTAAASFPPIGSIPRDYTPEGLEQLWEIVHRTGRAASIHYYSCSQRSSHPPPPLYPSFYAPSPKDVLPGLKFPKGFKFGLDTAAYEVEGATKNEGKGPTMWDWASRQPNGVSDNTTGDVVDLQYFLYKEDVQRSAALGVTAHSFSISWARIYPFGAADSPVNTAGLDHYSDVIDYHWAHNVEPVVTLFHRDTPLVLQAFYGAFTSPQIVDDFVNYAKTVFKAYNSRVKNWYTFNEPRVYCGQIASYPFNTTLAPGVNSSTAPFQCTYNLLKAHAGAVKAFREMNISGEIAFKNDDYVGTPWRSNSTEDALAVERHAAFQIGIFSNPVYTTGDWPDIVKETLPAEYLPRFTDQEKKDILGSADFFAIDSYRSQWVKAPDEGIDACVADTSDPLWPVCNEPVLFDSDYGWAVGPAADPLASWLQATPYVSEFGFAEPNENEKTDLSQIKEDVDRTNYFLTYLGEMLLSIHEDGVPVQGAFAWAMLDNAEWGSGTSVRFGIQHVNYTTLERTYKRSALSLYEEGRRVDISTPLGDAVTVRTATFLTKRLEVQHLRGRQLPCILLGHPADLVHPQPARGTTWNRADAPLEAALSDFDTLDFLTTEGLAGINNIFLDKLHTMTPAEAHNMLKPFNTPTFQFRAPTQVIQFIRILASVDRRNLQWDTVRAQSFLEMIVDLKHHVLARIREVLQYSPVSCRAGTGFTVLSFQLGYFPLLQFFGSDLILKTNLHHNIHALYSTLDGGLSHIFDVVSSCMEQMIQNRSWIDPTPALPALLQGNLSGVAVFGTITTLLTQYFQRFKRAINNHPEIVVFVGNLVRWYDEWAGLITTSSFDDSIDPTVQQLTLEQLKESISRLDAIVKREHTNAENRRRPVHPQSLGEAHRFEALQNRLIQIYDPPGALRILGPRHNNDHCDVADIHIIPTHDEMISAASPYIPTNLPGIPHHLAPNSMERHLDIQFRLLREELVAPLRASVSALQADFNAMQAPASRREAQPIQLERLLKAKGGMYRTSGSTSSTMFHVYTNVEYSPLQAERRGFTVGLVIDAPPSDRARHSDPKVRQEFWEHAGSRRLTAGRLVVLVVIHLRRLKTYVGTVSSWTDDIIESSKAHQSRIEIRVKFFDPDVELGALRQEKITVDEHRFAFLVDNNIMFESIRPFLETLRSVEPTSIPFSNYICGNTLGGVGIAPPKYSRQPSFRYNLECLSKDTIRDPEYIQPLDTTDPLSIRRARVQLKASSLLDPSQCDAVVDALTQEIALIQGPPGTGKSFIGKELIRVLFANKVKPIVMIAFTNHALDHMLLSLLDAKITTNLVRLGSRSSDGRINEYALDKLERMNDLEFSPLDQIVYNERRSMDELEDEMRTILQRIQTPSDIWETVTTYLLANFPDHLVSFTDPPFWIDKLAEEFCQDIKVKGEWTTIGKKNRRNVDIPNTIFSFWKLGQDISFVQPPQPLNRTAKTSKEEIQKWMELQQAYITRTNNLFVSLGFPEGIVPSISTTSRPIAELLVTDDIWHMSFKERQILSTFWENEMKTFAYNKHKQDYEQHREEYETACKRFSDAKDESRRQLLSQVDLIGCTTTGAAKLTSLLTTIAPKVVIVEEAGQVLEAHVLSSLVPTVQHLICIGDPQQLRPTLTNFSLSMDSARGRELYKFDRSLMERLADGGFPMSLLNVQRRMRPSISHNIRTILYPTLEDHDLVKMYPPIQGMEKDLFFFTHTNREKAADEGSPSKINTFEVEMIVDLVVYFLKQETYSSPGDIAVLCTYLGQLRELRSALKSLKVAVSVDERDQNQLAREGMDDEGYIEQVTVSQHVRLGTVDIFQGEEAKIVIVSLVRNSGDFDSEESIGFLKSANRINVALSRAQHGLYVLGNASNLRQNPTWRAVIDEMEQQDQIGFGFPVKCPRHPDQRNIITKPGQLSVVAPEGERL</sequence>
<dbReference type="PANTHER" id="PTHR10887">
    <property type="entry name" value="DNA2/NAM7 HELICASE FAMILY"/>
    <property type="match status" value="1"/>
</dbReference>
<dbReference type="InterPro" id="IPR041679">
    <property type="entry name" value="DNA2/NAM7-like_C"/>
</dbReference>
<proteinExistence type="predicted"/>
<dbReference type="GO" id="GO:0004553">
    <property type="term" value="F:hydrolase activity, hydrolyzing O-glycosyl compounds"/>
    <property type="evidence" value="ECO:0007669"/>
    <property type="project" value="InterPro"/>
</dbReference>
<dbReference type="GO" id="GO:0031048">
    <property type="term" value="P:regulatory ncRNA-mediated heterochromatin formation"/>
    <property type="evidence" value="ECO:0007669"/>
    <property type="project" value="TreeGrafter"/>
</dbReference>
<comment type="caution">
    <text evidence="5">The sequence shown here is derived from an EMBL/GenBank/DDBJ whole genome shotgun (WGS) entry which is preliminary data.</text>
</comment>
<name>A0AA39UG54_9AGAR</name>
<evidence type="ECO:0000259" key="3">
    <source>
        <dbReference type="Pfam" id="PF13086"/>
    </source>
</evidence>
<feature type="chain" id="PRO_5041279873" evidence="2">
    <location>
        <begin position="18"/>
        <end position="1965"/>
    </location>
</feature>
<evidence type="ECO:0000313" key="6">
    <source>
        <dbReference type="Proteomes" id="UP001175228"/>
    </source>
</evidence>
<dbReference type="EMBL" id="JAUEPU010000042">
    <property type="protein sequence ID" value="KAK0488007.1"/>
    <property type="molecule type" value="Genomic_DNA"/>
</dbReference>
<evidence type="ECO:0000259" key="4">
    <source>
        <dbReference type="Pfam" id="PF13087"/>
    </source>
</evidence>
<dbReference type="GO" id="GO:0005975">
    <property type="term" value="P:carbohydrate metabolic process"/>
    <property type="evidence" value="ECO:0007669"/>
    <property type="project" value="InterPro"/>
</dbReference>